<dbReference type="OrthoDB" id="1911515at2"/>
<feature type="compositionally biased region" description="Low complexity" evidence="1">
    <location>
        <begin position="60"/>
        <end position="83"/>
    </location>
</feature>
<dbReference type="Proteomes" id="UP000095594">
    <property type="component" value="Unassembled WGS sequence"/>
</dbReference>
<dbReference type="EMBL" id="CYZX01000027">
    <property type="protein sequence ID" value="CUP13306.1"/>
    <property type="molecule type" value="Genomic_DNA"/>
</dbReference>
<gene>
    <name evidence="2" type="ORF">ERS852471_03061</name>
</gene>
<organism evidence="2 3">
    <name type="scientific">Clostridium disporicum</name>
    <dbReference type="NCBI Taxonomy" id="84024"/>
    <lineage>
        <taxon>Bacteria</taxon>
        <taxon>Bacillati</taxon>
        <taxon>Bacillota</taxon>
        <taxon>Clostridia</taxon>
        <taxon>Eubacteriales</taxon>
        <taxon>Clostridiaceae</taxon>
        <taxon>Clostridium</taxon>
    </lineage>
</organism>
<proteinExistence type="predicted"/>
<evidence type="ECO:0008006" key="4">
    <source>
        <dbReference type="Google" id="ProtNLM"/>
    </source>
</evidence>
<dbReference type="RefSeq" id="WP_055268063.1">
    <property type="nucleotide sequence ID" value="NZ_CABIXQ010000027.1"/>
</dbReference>
<reference evidence="2 3" key="1">
    <citation type="submission" date="2015-09" db="EMBL/GenBank/DDBJ databases">
        <authorList>
            <consortium name="Pathogen Informatics"/>
        </authorList>
    </citation>
    <scope>NUCLEOTIDE SEQUENCE [LARGE SCALE GENOMIC DNA]</scope>
    <source>
        <strain evidence="2 3">2789STDY5834856</strain>
    </source>
</reference>
<evidence type="ECO:0000313" key="3">
    <source>
        <dbReference type="Proteomes" id="UP000095594"/>
    </source>
</evidence>
<evidence type="ECO:0000256" key="1">
    <source>
        <dbReference type="SAM" id="MobiDB-lite"/>
    </source>
</evidence>
<evidence type="ECO:0000313" key="2">
    <source>
        <dbReference type="EMBL" id="CUP13306.1"/>
    </source>
</evidence>
<sequence>MKKIIISLLVSTMFLTACSLKDSDGKSGQNNKGDKEITESSNDTNEEKDVTKNTEDNKDNNTTGNYDNDSDNNSSIESSNNTSGESQSPSDDSINKENISEKVKDYIINGQGDKPEAEKYKWSTRFLNEVNIATLYDDYIAAGGNSSDIEEFAKYITLNAPILSNWEALFKEDLKDTYGEDVVKLEHLEGDLYQVYVNKDGSEVPFVVVSARTGYFHG</sequence>
<protein>
    <recommendedName>
        <fullName evidence="4">Lipoprotein</fullName>
    </recommendedName>
</protein>
<name>A0A174KSA8_9CLOT</name>
<feature type="compositionally biased region" description="Basic and acidic residues" evidence="1">
    <location>
        <begin position="45"/>
        <end position="59"/>
    </location>
</feature>
<accession>A0A174KSA8</accession>
<feature type="region of interest" description="Disordered" evidence="1">
    <location>
        <begin position="20"/>
        <end position="95"/>
    </location>
</feature>
<dbReference type="AlphaFoldDB" id="A0A174KSA8"/>
<dbReference type="PROSITE" id="PS51257">
    <property type="entry name" value="PROKAR_LIPOPROTEIN"/>
    <property type="match status" value="1"/>
</dbReference>